<accession>A0ABR9N4V2</accession>
<dbReference type="PROSITE" id="PS00086">
    <property type="entry name" value="CYTOCHROME_P450"/>
    <property type="match status" value="1"/>
</dbReference>
<proteinExistence type="predicted"/>
<evidence type="ECO:0000313" key="2">
    <source>
        <dbReference type="Proteomes" id="UP000625527"/>
    </source>
</evidence>
<dbReference type="InterPro" id="IPR036396">
    <property type="entry name" value="Cyt_P450_sf"/>
</dbReference>
<evidence type="ECO:0000313" key="1">
    <source>
        <dbReference type="EMBL" id="MBE1878108.1"/>
    </source>
</evidence>
<evidence type="ECO:0008006" key="3">
    <source>
        <dbReference type="Google" id="ProtNLM"/>
    </source>
</evidence>
<keyword evidence="2" id="KW-1185">Reference proteome</keyword>
<name>A0ABR9N4V2_9MICO</name>
<organism evidence="1 2">
    <name type="scientific">Myceligenerans pegani</name>
    <dbReference type="NCBI Taxonomy" id="2776917"/>
    <lineage>
        <taxon>Bacteria</taxon>
        <taxon>Bacillati</taxon>
        <taxon>Actinomycetota</taxon>
        <taxon>Actinomycetes</taxon>
        <taxon>Micrococcales</taxon>
        <taxon>Promicromonosporaceae</taxon>
        <taxon>Myceligenerans</taxon>
    </lineage>
</organism>
<sequence length="190" mass="19743">MDPLTDPAYRVPAVPDAAHGVAWLRSRVARFCDGPDHRRRRKLAEDLLAGVDPDALRRPGDHVATLAEALGVPRSISASVSADVDAVAAAYQPHTPQTPEADRALERLVEACGGVKDERTAALIGLLVQACAATRAMIAGDDPPVPVTRRVDPSGAVVEVDLTGRPFGAGPHACPGRAHALALVEGGALP</sequence>
<reference evidence="1 2" key="1">
    <citation type="submission" date="2020-10" db="EMBL/GenBank/DDBJ databases">
        <title>Myceligenerans pegani sp. nov., an endophytic actinomycete isolated from Peganum harmala L. in Xinjiang, China.</title>
        <authorList>
            <person name="Xin L."/>
        </authorList>
    </citation>
    <scope>NUCLEOTIDE SEQUENCE [LARGE SCALE GENOMIC DNA]</scope>
    <source>
        <strain evidence="1 2">TRM65318</strain>
    </source>
</reference>
<dbReference type="RefSeq" id="WP_192864653.1">
    <property type="nucleotide sequence ID" value="NZ_JADAQT010000107.1"/>
</dbReference>
<dbReference type="Proteomes" id="UP000625527">
    <property type="component" value="Unassembled WGS sequence"/>
</dbReference>
<dbReference type="EMBL" id="JADAQT010000107">
    <property type="protein sequence ID" value="MBE1878108.1"/>
    <property type="molecule type" value="Genomic_DNA"/>
</dbReference>
<comment type="caution">
    <text evidence="1">The sequence shown here is derived from an EMBL/GenBank/DDBJ whole genome shotgun (WGS) entry which is preliminary data.</text>
</comment>
<dbReference type="InterPro" id="IPR017972">
    <property type="entry name" value="Cyt_P450_CS"/>
</dbReference>
<protein>
    <recommendedName>
        <fullName evidence="3">Cytochrome P450</fullName>
    </recommendedName>
</protein>
<gene>
    <name evidence="1" type="ORF">IHE71_20670</name>
</gene>
<dbReference type="SUPFAM" id="SSF48264">
    <property type="entry name" value="Cytochrome P450"/>
    <property type="match status" value="1"/>
</dbReference>